<dbReference type="PANTHER" id="PTHR33067">
    <property type="entry name" value="RNA-DIRECTED DNA POLYMERASE-RELATED"/>
    <property type="match status" value="1"/>
</dbReference>
<evidence type="ECO:0000313" key="2">
    <source>
        <dbReference type="Proteomes" id="UP001151760"/>
    </source>
</evidence>
<dbReference type="InterPro" id="IPR043502">
    <property type="entry name" value="DNA/RNA_pol_sf"/>
</dbReference>
<accession>A0ABQ5HL83</accession>
<reference evidence="1" key="1">
    <citation type="journal article" date="2022" name="Int. J. Mol. Sci.">
        <title>Draft Genome of Tanacetum Coccineum: Genomic Comparison of Closely Related Tanacetum-Family Plants.</title>
        <authorList>
            <person name="Yamashiro T."/>
            <person name="Shiraishi A."/>
            <person name="Nakayama K."/>
            <person name="Satake H."/>
        </authorList>
    </citation>
    <scope>NUCLEOTIDE SEQUENCE</scope>
</reference>
<dbReference type="Gene3D" id="3.10.10.10">
    <property type="entry name" value="HIV Type 1 Reverse Transcriptase, subunit A, domain 1"/>
    <property type="match status" value="1"/>
</dbReference>
<gene>
    <name evidence="1" type="ORF">Tco_1069707</name>
</gene>
<name>A0ABQ5HL83_9ASTR</name>
<evidence type="ECO:0008006" key="3">
    <source>
        <dbReference type="Google" id="ProtNLM"/>
    </source>
</evidence>
<organism evidence="1 2">
    <name type="scientific">Tanacetum coccineum</name>
    <dbReference type="NCBI Taxonomy" id="301880"/>
    <lineage>
        <taxon>Eukaryota</taxon>
        <taxon>Viridiplantae</taxon>
        <taxon>Streptophyta</taxon>
        <taxon>Embryophyta</taxon>
        <taxon>Tracheophyta</taxon>
        <taxon>Spermatophyta</taxon>
        <taxon>Magnoliopsida</taxon>
        <taxon>eudicotyledons</taxon>
        <taxon>Gunneridae</taxon>
        <taxon>Pentapetalae</taxon>
        <taxon>asterids</taxon>
        <taxon>campanulids</taxon>
        <taxon>Asterales</taxon>
        <taxon>Asteraceae</taxon>
        <taxon>Asteroideae</taxon>
        <taxon>Anthemideae</taxon>
        <taxon>Anthemidinae</taxon>
        <taxon>Tanacetum</taxon>
    </lineage>
</organism>
<comment type="caution">
    <text evidence="1">The sequence shown here is derived from an EMBL/GenBank/DDBJ whole genome shotgun (WGS) entry which is preliminary data.</text>
</comment>
<reference evidence="1" key="2">
    <citation type="submission" date="2022-01" db="EMBL/GenBank/DDBJ databases">
        <authorList>
            <person name="Yamashiro T."/>
            <person name="Shiraishi A."/>
            <person name="Satake H."/>
            <person name="Nakayama K."/>
        </authorList>
    </citation>
    <scope>NUCLEOTIDE SEQUENCE</scope>
</reference>
<evidence type="ECO:0000313" key="1">
    <source>
        <dbReference type="EMBL" id="GJT87990.1"/>
    </source>
</evidence>
<keyword evidence="2" id="KW-1185">Reference proteome</keyword>
<dbReference type="PANTHER" id="PTHR33067:SF9">
    <property type="entry name" value="RNA-DIRECTED DNA POLYMERASE"/>
    <property type="match status" value="1"/>
</dbReference>
<proteinExistence type="predicted"/>
<dbReference type="SUPFAM" id="SSF56672">
    <property type="entry name" value="DNA/RNA polymerases"/>
    <property type="match status" value="1"/>
</dbReference>
<sequence>MGGRFSAPERIALLARVAIDKLKTTNSGVANSYVANSATIKVANSDIANSAKIEIANSDIANLATTEIANSGIANSATTEIANSGIANSATTEIANLDIANMVLDMKEDHKIMIILERPFLATAHAMIDVFNKKISFEVGSETITFDIEKSMKFSTHGDDNLLSEDMIDKAVIDLDETEDLYKSGPFSDHDNLDSNEITRPTLFTTNTRDAEKQPLKLKELPLHLEYAFLSNDQEFLVIISSLLNPQEKESLLKVLTKYKAALAWKVSDIKGISPSFFIHKILMEDNFKPVVQPQRRLNPKVQDVVKDEIFKLLDSGLIYAILDSP</sequence>
<dbReference type="Proteomes" id="UP001151760">
    <property type="component" value="Unassembled WGS sequence"/>
</dbReference>
<dbReference type="EMBL" id="BQNB010019688">
    <property type="protein sequence ID" value="GJT87990.1"/>
    <property type="molecule type" value="Genomic_DNA"/>
</dbReference>
<protein>
    <recommendedName>
        <fullName evidence="3">Reverse transcriptase domain-containing protein</fullName>
    </recommendedName>
</protein>